<gene>
    <name evidence="1" type="ORF">HPP92_003865</name>
</gene>
<organism evidence="1 2">
    <name type="scientific">Vanilla planifolia</name>
    <name type="common">Vanilla</name>
    <dbReference type="NCBI Taxonomy" id="51239"/>
    <lineage>
        <taxon>Eukaryota</taxon>
        <taxon>Viridiplantae</taxon>
        <taxon>Streptophyta</taxon>
        <taxon>Embryophyta</taxon>
        <taxon>Tracheophyta</taxon>
        <taxon>Spermatophyta</taxon>
        <taxon>Magnoliopsida</taxon>
        <taxon>Liliopsida</taxon>
        <taxon>Asparagales</taxon>
        <taxon>Orchidaceae</taxon>
        <taxon>Vanilloideae</taxon>
        <taxon>Vanilleae</taxon>
        <taxon>Vanilla</taxon>
    </lineage>
</organism>
<proteinExistence type="predicted"/>
<name>A0A835SHI9_VANPL</name>
<accession>A0A835SHI9</accession>
<comment type="caution">
    <text evidence="1">The sequence shown here is derived from an EMBL/GenBank/DDBJ whole genome shotgun (WGS) entry which is preliminary data.</text>
</comment>
<evidence type="ECO:0000313" key="1">
    <source>
        <dbReference type="EMBL" id="KAG0503793.1"/>
    </source>
</evidence>
<dbReference type="EMBL" id="JADCNM010000001">
    <property type="protein sequence ID" value="KAG0503793.1"/>
    <property type="molecule type" value="Genomic_DNA"/>
</dbReference>
<evidence type="ECO:0000313" key="2">
    <source>
        <dbReference type="Proteomes" id="UP000639772"/>
    </source>
</evidence>
<dbReference type="AlphaFoldDB" id="A0A835SHI9"/>
<protein>
    <submittedName>
        <fullName evidence="1">Uncharacterized protein</fullName>
    </submittedName>
</protein>
<dbReference type="Proteomes" id="UP000639772">
    <property type="component" value="Chromosome 1"/>
</dbReference>
<sequence>MPLGLQLISPKRFSSGKLACFSWAVRRPHLVASLAVFSIAAAMNTHILQPYIEKREREIEIEKDRERERESLLWLGLHHAEAAEERSEEGGQRRKRSERRGAAFGRAFSHLSSSSVFPFSHERLRAAGYLKAAFNSCNPNQTNPVNYGIISPCRIKIDSLPNWFIA</sequence>
<reference evidence="1 2" key="1">
    <citation type="journal article" date="2020" name="Nat. Food">
        <title>A phased Vanilla planifolia genome enables genetic improvement of flavour and production.</title>
        <authorList>
            <person name="Hasing T."/>
            <person name="Tang H."/>
            <person name="Brym M."/>
            <person name="Khazi F."/>
            <person name="Huang T."/>
            <person name="Chambers A.H."/>
        </authorList>
    </citation>
    <scope>NUCLEOTIDE SEQUENCE [LARGE SCALE GENOMIC DNA]</scope>
    <source>
        <tissue evidence="1">Leaf</tissue>
    </source>
</reference>